<evidence type="ECO:0000259" key="4">
    <source>
        <dbReference type="Pfam" id="PF05433"/>
    </source>
</evidence>
<dbReference type="GO" id="GO:0019867">
    <property type="term" value="C:outer membrane"/>
    <property type="evidence" value="ECO:0007669"/>
    <property type="project" value="InterPro"/>
</dbReference>
<dbReference type="Proteomes" id="UP000306236">
    <property type="component" value="Unassembled WGS sequence"/>
</dbReference>
<sequence length="163" mass="16485">MSNIRVTFITAIVAALGLAGCQSTPLYANNQSGNVNGSVSRAPENVLEYGYVTNIETIQGGNRGGSGAGILLGAVVGGLLGNQVGGGSGRTAATIAGSVGGAMAGNAIEGRMDGGAQQGQAYGYRITIRVDSGQTRVFDVTNTGDLRVNDRVQVRNGQIARVN</sequence>
<evidence type="ECO:0000256" key="3">
    <source>
        <dbReference type="SAM" id="SignalP"/>
    </source>
</evidence>
<name>A0A4S5BY33_9BURK</name>
<evidence type="ECO:0000256" key="1">
    <source>
        <dbReference type="ARBA" id="ARBA00004370"/>
    </source>
</evidence>
<dbReference type="OrthoDB" id="9153931at2"/>
<reference evidence="5 6" key="1">
    <citation type="submission" date="2019-04" db="EMBL/GenBank/DDBJ databases">
        <title>Lampropedia sp YIM MLB12 draf genome.</title>
        <authorList>
            <person name="Wang Y.-X."/>
        </authorList>
    </citation>
    <scope>NUCLEOTIDE SEQUENCE [LARGE SCALE GENOMIC DNA]</scope>
    <source>
        <strain evidence="5 6">YIM MLB12</strain>
    </source>
</reference>
<proteinExistence type="predicted"/>
<evidence type="ECO:0000313" key="6">
    <source>
        <dbReference type="Proteomes" id="UP000306236"/>
    </source>
</evidence>
<protein>
    <submittedName>
        <fullName evidence="5">Glycine zipper 2TM domain-containing protein</fullName>
    </submittedName>
</protein>
<evidence type="ECO:0000256" key="2">
    <source>
        <dbReference type="ARBA" id="ARBA00023136"/>
    </source>
</evidence>
<feature type="signal peptide" evidence="3">
    <location>
        <begin position="1"/>
        <end position="28"/>
    </location>
</feature>
<organism evidence="5 6">
    <name type="scientific">Lampropedia aestuarii</name>
    <dbReference type="NCBI Taxonomy" id="2562762"/>
    <lineage>
        <taxon>Bacteria</taxon>
        <taxon>Pseudomonadati</taxon>
        <taxon>Pseudomonadota</taxon>
        <taxon>Betaproteobacteria</taxon>
        <taxon>Burkholderiales</taxon>
        <taxon>Comamonadaceae</taxon>
        <taxon>Lampropedia</taxon>
    </lineage>
</organism>
<dbReference type="AlphaFoldDB" id="A0A4S5BY33"/>
<dbReference type="EMBL" id="SSWX01000002">
    <property type="protein sequence ID" value="THJ35985.1"/>
    <property type="molecule type" value="Genomic_DNA"/>
</dbReference>
<dbReference type="PANTHER" id="PTHR35603">
    <property type="match status" value="1"/>
</dbReference>
<dbReference type="RefSeq" id="WP_136404890.1">
    <property type="nucleotide sequence ID" value="NZ_SSWX01000002.1"/>
</dbReference>
<dbReference type="InterPro" id="IPR051407">
    <property type="entry name" value="Bact_OM_lipoprot/Surf_antigen"/>
</dbReference>
<gene>
    <name evidence="5" type="ORF">E8K88_01525</name>
</gene>
<dbReference type="PANTHER" id="PTHR35603:SF2">
    <property type="entry name" value="OUTER MEMBRANE LIPOPROTEIN"/>
    <property type="match status" value="1"/>
</dbReference>
<feature type="domain" description="Glycine zipper 2TM" evidence="4">
    <location>
        <begin position="69"/>
        <end position="109"/>
    </location>
</feature>
<dbReference type="Pfam" id="PF05433">
    <property type="entry name" value="Rick_17kDa_Anti"/>
    <property type="match status" value="1"/>
</dbReference>
<dbReference type="InterPro" id="IPR008816">
    <property type="entry name" value="Gly_zipper_2TM_dom"/>
</dbReference>
<comment type="subcellular location">
    <subcellularLocation>
        <location evidence="1">Membrane</location>
    </subcellularLocation>
</comment>
<feature type="chain" id="PRO_5020806507" evidence="3">
    <location>
        <begin position="29"/>
        <end position="163"/>
    </location>
</feature>
<evidence type="ECO:0000313" key="5">
    <source>
        <dbReference type="EMBL" id="THJ35985.1"/>
    </source>
</evidence>
<keyword evidence="2" id="KW-0472">Membrane</keyword>
<keyword evidence="6" id="KW-1185">Reference proteome</keyword>
<accession>A0A4S5BY33</accession>
<dbReference type="PROSITE" id="PS51257">
    <property type="entry name" value="PROKAR_LIPOPROTEIN"/>
    <property type="match status" value="1"/>
</dbReference>
<keyword evidence="3" id="KW-0732">Signal</keyword>
<comment type="caution">
    <text evidence="5">The sequence shown here is derived from an EMBL/GenBank/DDBJ whole genome shotgun (WGS) entry which is preliminary data.</text>
</comment>